<keyword evidence="1" id="KW-0802">TPR repeat</keyword>
<dbReference type="GO" id="GO:0005814">
    <property type="term" value="C:centriole"/>
    <property type="evidence" value="ECO:0007669"/>
    <property type="project" value="TreeGrafter"/>
</dbReference>
<protein>
    <submittedName>
        <fullName evidence="3">Tetratricopeptide repeat protein</fullName>
    </submittedName>
</protein>
<reference evidence="3 4" key="1">
    <citation type="journal article" date="2009" name="PLoS ONE">
        <title>The complete genome of Teredinibacter turnerae T7901: an intracellular endosymbiont of marine wood-boring bivalves (shipworms).</title>
        <authorList>
            <person name="Yang J.C."/>
            <person name="Madupu R."/>
            <person name="Durkin A.S."/>
            <person name="Ekborg N.A."/>
            <person name="Pedamallu C.S."/>
            <person name="Hostetler J.B."/>
            <person name="Radune D."/>
            <person name="Toms B.S."/>
            <person name="Henrissat B."/>
            <person name="Coutinho P.M."/>
            <person name="Schwarz S."/>
            <person name="Field L."/>
            <person name="Trindade-Silva A.E."/>
            <person name="Soares C.A.G."/>
            <person name="Elshahawi S."/>
            <person name="Hanora A."/>
            <person name="Schmidt E.W."/>
            <person name="Haygood M.G."/>
            <person name="Posfai J."/>
            <person name="Benner J."/>
            <person name="Madinger C."/>
            <person name="Nove J."/>
            <person name="Anton B."/>
            <person name="Chaudhary K."/>
            <person name="Foster J."/>
            <person name="Holman A."/>
            <person name="Kumar S."/>
            <person name="Lessard P.A."/>
            <person name="Luyten Y.A."/>
            <person name="Slatko B."/>
            <person name="Wood N."/>
            <person name="Wu B."/>
            <person name="Teplitski M."/>
            <person name="Mougous J.D."/>
            <person name="Ward N."/>
            <person name="Eisen J.A."/>
            <person name="Badger J.H."/>
            <person name="Distel D.L."/>
        </authorList>
    </citation>
    <scope>NUCLEOTIDE SEQUENCE [LARGE SCALE GENOMIC DNA]</scope>
    <source>
        <strain evidence="4">ATCC 39867 / T7901</strain>
    </source>
</reference>
<feature type="region of interest" description="Disordered" evidence="2">
    <location>
        <begin position="1"/>
        <end position="21"/>
    </location>
</feature>
<dbReference type="Proteomes" id="UP000009080">
    <property type="component" value="Chromosome"/>
</dbReference>
<dbReference type="PROSITE" id="PS50005">
    <property type="entry name" value="TPR"/>
    <property type="match status" value="2"/>
</dbReference>
<dbReference type="PANTHER" id="PTHR44117">
    <property type="entry name" value="INTRAFLAGELLAR TRANSPORT PROTEIN 88 HOMOLOG"/>
    <property type="match status" value="1"/>
</dbReference>
<dbReference type="SMART" id="SM00028">
    <property type="entry name" value="TPR"/>
    <property type="match status" value="2"/>
</dbReference>
<dbReference type="InterPro" id="IPR011990">
    <property type="entry name" value="TPR-like_helical_dom_sf"/>
</dbReference>
<evidence type="ECO:0000313" key="3">
    <source>
        <dbReference type="EMBL" id="ACR12444.1"/>
    </source>
</evidence>
<gene>
    <name evidence="3" type="ordered locus">TERTU_1646</name>
</gene>
<dbReference type="KEGG" id="ttu:TERTU_1646"/>
<dbReference type="eggNOG" id="COG3063">
    <property type="taxonomic scope" value="Bacteria"/>
</dbReference>
<evidence type="ECO:0000256" key="1">
    <source>
        <dbReference type="PROSITE-ProRule" id="PRU00339"/>
    </source>
</evidence>
<evidence type="ECO:0000256" key="2">
    <source>
        <dbReference type="SAM" id="MobiDB-lite"/>
    </source>
</evidence>
<dbReference type="GO" id="GO:0019894">
    <property type="term" value="F:kinesin binding"/>
    <property type="evidence" value="ECO:0007669"/>
    <property type="project" value="TreeGrafter"/>
</dbReference>
<dbReference type="PANTHER" id="PTHR44117:SF1">
    <property type="entry name" value="INTRAFLAGELLAR TRANSPORT PROTEIN 88 HOMOLOG"/>
    <property type="match status" value="1"/>
</dbReference>
<dbReference type="AlphaFoldDB" id="C5BTZ5"/>
<dbReference type="SUPFAM" id="SSF48452">
    <property type="entry name" value="TPR-like"/>
    <property type="match status" value="1"/>
</dbReference>
<dbReference type="Pfam" id="PF13181">
    <property type="entry name" value="TPR_8"/>
    <property type="match status" value="1"/>
</dbReference>
<feature type="repeat" description="TPR" evidence="1">
    <location>
        <begin position="62"/>
        <end position="95"/>
    </location>
</feature>
<dbReference type="InterPro" id="IPR019734">
    <property type="entry name" value="TPR_rpt"/>
</dbReference>
<sequence>MSPPEKSGPATELEQAATESSLKKLSAKQADQLAQAIVHLNNGDYDDAKKLLLQIQRSTSNTSVLSNLALTYYKLGDLESADIFARKAIQGAPDQAQTYNLAGTISLDLRDFQTAEKFFKQALELNGDYALAHYNLAILYDIYYQDIDSAYAHYLKYLALIDFEDKQTLEWVDQLKYSINQD</sequence>
<dbReference type="STRING" id="377629.TERTU_1646"/>
<feature type="repeat" description="TPR" evidence="1">
    <location>
        <begin position="96"/>
        <end position="129"/>
    </location>
</feature>
<proteinExistence type="predicted"/>
<keyword evidence="4" id="KW-1185">Reference proteome</keyword>
<dbReference type="Gene3D" id="1.25.40.10">
    <property type="entry name" value="Tetratricopeptide repeat domain"/>
    <property type="match status" value="1"/>
</dbReference>
<evidence type="ECO:0000313" key="4">
    <source>
        <dbReference type="Proteomes" id="UP000009080"/>
    </source>
</evidence>
<dbReference type="EMBL" id="CP001614">
    <property type="protein sequence ID" value="ACR12444.1"/>
    <property type="molecule type" value="Genomic_DNA"/>
</dbReference>
<organism evidence="3 4">
    <name type="scientific">Teredinibacter turnerae (strain ATCC 39867 / T7901)</name>
    <dbReference type="NCBI Taxonomy" id="377629"/>
    <lineage>
        <taxon>Bacteria</taxon>
        <taxon>Pseudomonadati</taxon>
        <taxon>Pseudomonadota</taxon>
        <taxon>Gammaproteobacteria</taxon>
        <taxon>Cellvibrionales</taxon>
        <taxon>Cellvibrionaceae</taxon>
        <taxon>Teredinibacter</taxon>
    </lineage>
</organism>
<dbReference type="Pfam" id="PF13432">
    <property type="entry name" value="TPR_16"/>
    <property type="match status" value="1"/>
</dbReference>
<name>C5BTZ5_TERTT</name>
<dbReference type="HOGENOM" id="CLU_1583565_0_0_6"/>
<accession>C5BTZ5</accession>